<dbReference type="EMBL" id="JARKNE010000011">
    <property type="protein sequence ID" value="KAK5785097.1"/>
    <property type="molecule type" value="Genomic_DNA"/>
</dbReference>
<dbReference type="Proteomes" id="UP001358586">
    <property type="component" value="Chromosome 11"/>
</dbReference>
<protein>
    <submittedName>
        <fullName evidence="2">Uncharacterized protein</fullName>
    </submittedName>
</protein>
<reference evidence="2 3" key="1">
    <citation type="submission" date="2023-03" db="EMBL/GenBank/DDBJ databases">
        <title>WGS of Gossypium arboreum.</title>
        <authorList>
            <person name="Yu D."/>
        </authorList>
    </citation>
    <scope>NUCLEOTIDE SEQUENCE [LARGE SCALE GENOMIC DNA]</scope>
    <source>
        <tissue evidence="2">Leaf</tissue>
    </source>
</reference>
<accession>A0ABR0N5L2</accession>
<evidence type="ECO:0000313" key="3">
    <source>
        <dbReference type="Proteomes" id="UP001358586"/>
    </source>
</evidence>
<comment type="caution">
    <text evidence="2">The sequence shown here is derived from an EMBL/GenBank/DDBJ whole genome shotgun (WGS) entry which is preliminary data.</text>
</comment>
<proteinExistence type="predicted"/>
<evidence type="ECO:0000313" key="2">
    <source>
        <dbReference type="EMBL" id="KAK5785097.1"/>
    </source>
</evidence>
<feature type="region of interest" description="Disordered" evidence="1">
    <location>
        <begin position="95"/>
        <end position="144"/>
    </location>
</feature>
<evidence type="ECO:0000256" key="1">
    <source>
        <dbReference type="SAM" id="MobiDB-lite"/>
    </source>
</evidence>
<gene>
    <name evidence="2" type="ORF">PVK06_039647</name>
</gene>
<name>A0ABR0N5L2_GOSAR</name>
<sequence>MDIVVEKKVAAIKEEVVAEEEVAENEKEKEEEDSAMNIVTALESIGANIDNLERARAKPAEVTEVTSKEQCNSFTIVVYTGPLQVAFPTQQVADDAGAEPEIEEQFEDCAKPKEKKRKCSKDKKMKEGGEEKEEEETLCNHIDG</sequence>
<feature type="compositionally biased region" description="Acidic residues" evidence="1">
    <location>
        <begin position="96"/>
        <end position="107"/>
    </location>
</feature>
<keyword evidence="3" id="KW-1185">Reference proteome</keyword>
<organism evidence="2 3">
    <name type="scientific">Gossypium arboreum</name>
    <name type="common">Tree cotton</name>
    <name type="synonym">Gossypium nanking</name>
    <dbReference type="NCBI Taxonomy" id="29729"/>
    <lineage>
        <taxon>Eukaryota</taxon>
        <taxon>Viridiplantae</taxon>
        <taxon>Streptophyta</taxon>
        <taxon>Embryophyta</taxon>
        <taxon>Tracheophyta</taxon>
        <taxon>Spermatophyta</taxon>
        <taxon>Magnoliopsida</taxon>
        <taxon>eudicotyledons</taxon>
        <taxon>Gunneridae</taxon>
        <taxon>Pentapetalae</taxon>
        <taxon>rosids</taxon>
        <taxon>malvids</taxon>
        <taxon>Malvales</taxon>
        <taxon>Malvaceae</taxon>
        <taxon>Malvoideae</taxon>
        <taxon>Gossypium</taxon>
    </lineage>
</organism>